<dbReference type="PANTHER" id="PTHR43289:SF34">
    <property type="entry name" value="SERINE_THREONINE-PROTEIN KINASE YBDM-RELATED"/>
    <property type="match status" value="1"/>
</dbReference>
<comment type="caution">
    <text evidence="7">The sequence shown here is derived from an EMBL/GenBank/DDBJ whole genome shotgun (WGS) entry which is preliminary data.</text>
</comment>
<dbReference type="GO" id="GO:0004674">
    <property type="term" value="F:protein serine/threonine kinase activity"/>
    <property type="evidence" value="ECO:0007669"/>
    <property type="project" value="UniProtKB-EC"/>
</dbReference>
<accession>A0ABW2NYR5</accession>
<dbReference type="InterPro" id="IPR000719">
    <property type="entry name" value="Prot_kinase_dom"/>
</dbReference>
<proteinExistence type="predicted"/>
<feature type="compositionally biased region" description="Low complexity" evidence="5">
    <location>
        <begin position="334"/>
        <end position="352"/>
    </location>
</feature>
<sequence>MPELGPLGRGDPEQIGPFRLTGRLGEGGQGVVYLGQDDTGERAAVKLLHVKFSGDHTARSRFARELKAAQRVASFCTARVIAADLDGDTPYIASEYIEGRPLREAVETGGPLKAGALERLAVGTATALTAIHRAGIVHRDFKPDNVLMAVDGPRVVDFGIARILDSTGTITSRAVGTPAYMAPEQISGGEVGPAADVFAWGSTMAFAATGSAPFGGTSIAVVLNRVLNHEPDLSAMPDPLRAVVRACLAKDPRSRPTADRVLLRLLGHADADGASTAVLSEGAELAGRETGGTGGTGGTRDTAWAAGPGGTPTAWPGAQGGVPAGQNARFAMVGPDAAGGPPGSPEAAPTSGMAPSRRPRRGRWAAAAAAVLVLAGGGALAVRQWGPSLGFGGPGPSSHMGTAPPKTAGAPSPSPSATLATFRSIVDKAATTGRLTIAVRDLVPGIALHGQGGWHGFEVEVGSYIARQLGVPASGVSFRAVPLSERASVLASGEADLVIASYSMSAGRKDAVTFAGPYYTGHVDVLVRAGDPFAKLSDLEGHKMCAPGASVTTGLVQDAVRVQLESAPTYAACMDLLRQGKVDAVPGDDLLLAGFADRESIRYKVLGARLTDERYAVAVKKGDVRACQAVRAAISQMYADRTAQALLRKYFAKVDFTPETTRPAPAPCD</sequence>
<feature type="domain" description="Protein kinase" evidence="6">
    <location>
        <begin position="18"/>
        <end position="271"/>
    </location>
</feature>
<dbReference type="InterPro" id="IPR011009">
    <property type="entry name" value="Kinase-like_dom_sf"/>
</dbReference>
<dbReference type="PROSITE" id="PS00108">
    <property type="entry name" value="PROTEIN_KINASE_ST"/>
    <property type="match status" value="1"/>
</dbReference>
<keyword evidence="8" id="KW-1185">Reference proteome</keyword>
<dbReference type="Gene3D" id="3.40.190.10">
    <property type="entry name" value="Periplasmic binding protein-like II"/>
    <property type="match status" value="2"/>
</dbReference>
<feature type="region of interest" description="Disordered" evidence="5">
    <location>
        <begin position="284"/>
        <end position="311"/>
    </location>
</feature>
<keyword evidence="2" id="KW-0547">Nucleotide-binding</keyword>
<evidence type="ECO:0000256" key="4">
    <source>
        <dbReference type="ARBA" id="ARBA00022840"/>
    </source>
</evidence>
<dbReference type="Proteomes" id="UP001596496">
    <property type="component" value="Unassembled WGS sequence"/>
</dbReference>
<dbReference type="Gene3D" id="3.30.200.20">
    <property type="entry name" value="Phosphorylase Kinase, domain 1"/>
    <property type="match status" value="1"/>
</dbReference>
<evidence type="ECO:0000313" key="7">
    <source>
        <dbReference type="EMBL" id="MFC7382547.1"/>
    </source>
</evidence>
<organism evidence="7 8">
    <name type="scientific">Sphaerisporangium rhizosphaerae</name>
    <dbReference type="NCBI Taxonomy" id="2269375"/>
    <lineage>
        <taxon>Bacteria</taxon>
        <taxon>Bacillati</taxon>
        <taxon>Actinomycetota</taxon>
        <taxon>Actinomycetes</taxon>
        <taxon>Streptosporangiales</taxon>
        <taxon>Streptosporangiaceae</taxon>
        <taxon>Sphaerisporangium</taxon>
    </lineage>
</organism>
<feature type="compositionally biased region" description="Low complexity" evidence="5">
    <location>
        <begin position="299"/>
        <end position="311"/>
    </location>
</feature>
<name>A0ABW2NYR5_9ACTN</name>
<dbReference type="PANTHER" id="PTHR43289">
    <property type="entry name" value="MITOGEN-ACTIVATED PROTEIN KINASE KINASE KINASE 20-RELATED"/>
    <property type="match status" value="1"/>
</dbReference>
<dbReference type="Pfam" id="PF00497">
    <property type="entry name" value="SBP_bac_3"/>
    <property type="match status" value="1"/>
</dbReference>
<evidence type="ECO:0000256" key="1">
    <source>
        <dbReference type="ARBA" id="ARBA00022679"/>
    </source>
</evidence>
<feature type="compositionally biased region" description="Gly residues" evidence="5">
    <location>
        <begin position="289"/>
        <end position="298"/>
    </location>
</feature>
<evidence type="ECO:0000259" key="6">
    <source>
        <dbReference type="PROSITE" id="PS50011"/>
    </source>
</evidence>
<keyword evidence="3 7" id="KW-0418">Kinase</keyword>
<protein>
    <submittedName>
        <fullName evidence="7">Serine/threonine-protein kinase</fullName>
        <ecNumber evidence="7">2.7.11.1</ecNumber>
    </submittedName>
</protein>
<keyword evidence="4" id="KW-0067">ATP-binding</keyword>
<gene>
    <name evidence="7" type="ORF">ACFQSB_10060</name>
</gene>
<dbReference type="SUPFAM" id="SSF53850">
    <property type="entry name" value="Periplasmic binding protein-like II"/>
    <property type="match status" value="1"/>
</dbReference>
<keyword evidence="1 7" id="KW-0808">Transferase</keyword>
<evidence type="ECO:0000256" key="5">
    <source>
        <dbReference type="SAM" id="MobiDB-lite"/>
    </source>
</evidence>
<evidence type="ECO:0000256" key="2">
    <source>
        <dbReference type="ARBA" id="ARBA00022741"/>
    </source>
</evidence>
<dbReference type="CDD" id="cd14014">
    <property type="entry name" value="STKc_PknB_like"/>
    <property type="match status" value="1"/>
</dbReference>
<dbReference type="Gene3D" id="1.10.510.10">
    <property type="entry name" value="Transferase(Phosphotransferase) domain 1"/>
    <property type="match status" value="1"/>
</dbReference>
<dbReference type="InterPro" id="IPR008271">
    <property type="entry name" value="Ser/Thr_kinase_AS"/>
</dbReference>
<evidence type="ECO:0000256" key="3">
    <source>
        <dbReference type="ARBA" id="ARBA00022777"/>
    </source>
</evidence>
<evidence type="ECO:0000313" key="8">
    <source>
        <dbReference type="Proteomes" id="UP001596496"/>
    </source>
</evidence>
<dbReference type="EMBL" id="JBHTCG010000005">
    <property type="protein sequence ID" value="MFC7382547.1"/>
    <property type="molecule type" value="Genomic_DNA"/>
</dbReference>
<dbReference type="PROSITE" id="PS50011">
    <property type="entry name" value="PROTEIN_KINASE_DOM"/>
    <property type="match status" value="1"/>
</dbReference>
<dbReference type="RefSeq" id="WP_380825816.1">
    <property type="nucleotide sequence ID" value="NZ_JBHTCG010000005.1"/>
</dbReference>
<dbReference type="EC" id="2.7.11.1" evidence="7"/>
<feature type="region of interest" description="Disordered" evidence="5">
    <location>
        <begin position="392"/>
        <end position="416"/>
    </location>
</feature>
<feature type="region of interest" description="Disordered" evidence="5">
    <location>
        <begin position="334"/>
        <end position="360"/>
    </location>
</feature>
<dbReference type="Pfam" id="PF00069">
    <property type="entry name" value="Pkinase"/>
    <property type="match status" value="1"/>
</dbReference>
<reference evidence="8" key="1">
    <citation type="journal article" date="2019" name="Int. J. Syst. Evol. Microbiol.">
        <title>The Global Catalogue of Microorganisms (GCM) 10K type strain sequencing project: providing services to taxonomists for standard genome sequencing and annotation.</title>
        <authorList>
            <consortium name="The Broad Institute Genomics Platform"/>
            <consortium name="The Broad Institute Genome Sequencing Center for Infectious Disease"/>
            <person name="Wu L."/>
            <person name="Ma J."/>
        </authorList>
    </citation>
    <scope>NUCLEOTIDE SEQUENCE [LARGE SCALE GENOMIC DNA]</scope>
    <source>
        <strain evidence="8">CECT 7649</strain>
    </source>
</reference>
<dbReference type="SMART" id="SM00062">
    <property type="entry name" value="PBPb"/>
    <property type="match status" value="1"/>
</dbReference>
<dbReference type="InterPro" id="IPR001638">
    <property type="entry name" value="Solute-binding_3/MltF_N"/>
</dbReference>
<dbReference type="SUPFAM" id="SSF56112">
    <property type="entry name" value="Protein kinase-like (PK-like)"/>
    <property type="match status" value="1"/>
</dbReference>